<gene>
    <name evidence="2" type="ORF">MNEG_5680</name>
</gene>
<dbReference type="RefSeq" id="XP_013901295.1">
    <property type="nucleotide sequence ID" value="XM_014045841.1"/>
</dbReference>
<organism evidence="2 3">
    <name type="scientific">Monoraphidium neglectum</name>
    <dbReference type="NCBI Taxonomy" id="145388"/>
    <lineage>
        <taxon>Eukaryota</taxon>
        <taxon>Viridiplantae</taxon>
        <taxon>Chlorophyta</taxon>
        <taxon>core chlorophytes</taxon>
        <taxon>Chlorophyceae</taxon>
        <taxon>CS clade</taxon>
        <taxon>Sphaeropleales</taxon>
        <taxon>Selenastraceae</taxon>
        <taxon>Monoraphidium</taxon>
    </lineage>
</organism>
<feature type="region of interest" description="Disordered" evidence="1">
    <location>
        <begin position="414"/>
        <end position="434"/>
    </location>
</feature>
<dbReference type="GeneID" id="25738557"/>
<evidence type="ECO:0000256" key="1">
    <source>
        <dbReference type="SAM" id="MobiDB-lite"/>
    </source>
</evidence>
<dbReference type="OrthoDB" id="559908at2759"/>
<accession>A0A0D2N9C2</accession>
<dbReference type="InterPro" id="IPR036226">
    <property type="entry name" value="LipOase_C_sf"/>
</dbReference>
<reference evidence="2 3" key="1">
    <citation type="journal article" date="2013" name="BMC Genomics">
        <title>Reconstruction of the lipid metabolism for the microalga Monoraphidium neglectum from its genome sequence reveals characteristics suitable for biofuel production.</title>
        <authorList>
            <person name="Bogen C."/>
            <person name="Al-Dilaimi A."/>
            <person name="Albersmeier A."/>
            <person name="Wichmann J."/>
            <person name="Grundmann M."/>
            <person name="Rupp O."/>
            <person name="Lauersen K.J."/>
            <person name="Blifernez-Klassen O."/>
            <person name="Kalinowski J."/>
            <person name="Goesmann A."/>
            <person name="Mussgnug J.H."/>
            <person name="Kruse O."/>
        </authorList>
    </citation>
    <scope>NUCLEOTIDE SEQUENCE [LARGE SCALE GENOMIC DNA]</scope>
    <source>
        <strain evidence="2 3">SAG 48.87</strain>
    </source>
</reference>
<evidence type="ECO:0008006" key="4">
    <source>
        <dbReference type="Google" id="ProtNLM"/>
    </source>
</evidence>
<proteinExistence type="predicted"/>
<evidence type="ECO:0000313" key="2">
    <source>
        <dbReference type="EMBL" id="KIZ02276.1"/>
    </source>
</evidence>
<dbReference type="AlphaFoldDB" id="A0A0D2N9C2"/>
<evidence type="ECO:0000313" key="3">
    <source>
        <dbReference type="Proteomes" id="UP000054498"/>
    </source>
</evidence>
<dbReference type="EMBL" id="KK101084">
    <property type="protein sequence ID" value="KIZ02276.1"/>
    <property type="molecule type" value="Genomic_DNA"/>
</dbReference>
<dbReference type="SUPFAM" id="SSF48484">
    <property type="entry name" value="Lipoxigenase"/>
    <property type="match status" value="1"/>
</dbReference>
<name>A0A0D2N9C2_9CHLO</name>
<dbReference type="Proteomes" id="UP000054498">
    <property type="component" value="Unassembled WGS sequence"/>
</dbReference>
<dbReference type="KEGG" id="mng:MNEG_5680"/>
<keyword evidence="3" id="KW-1185">Reference proteome</keyword>
<sequence length="483" mass="52246">MLQMASLVPTTRGRDKFRAKSIAESKAFYSDPDAATDSLWVAANYAWQTTVFLRNVTGARIAAVANLYGSEFTPTMQQAAQNGEVVEIDLTSLQGFQPTSGLWSPAGHALLRVASNTKGRMDFEGLLIRLSNAPAAPAAAAVFSPQKSASAWVLACAIMRQAISQWSTWIGHVYHQHTTTAAVSFALYGTIEPGVPIGQATTFNRLMADFFLDPSYREQFASALFADGVTDFWSLLPGQQLEATGLDGRVFQGKKREPFGAYPVVTFQRQMRASIDTFTAKVVGRYYATDADVAGDSQVQAWLAAMIDPLGGNLGKINPNNTLSSRAELARLWGDLIQLVLIHGVSHLQDYGARFGVPSSAPAALGSSVLPDPSKSYTTQELMDYAPWTVNSAGKYAFMTAFIGSQPFTQFVPSKGGPTGRPAWDAESPFGRGDAKSRAASSALVTFRKGLTNFLKGFPQDDIIRVLSTNWGQPTRLPRVIDM</sequence>
<dbReference type="Gene3D" id="1.20.245.10">
    <property type="entry name" value="Lipoxygenase-1, Domain 5"/>
    <property type="match status" value="1"/>
</dbReference>
<protein>
    <recommendedName>
        <fullName evidence="4">Lipoxygenase domain-containing protein</fullName>
    </recommendedName>
</protein>